<name>A0A6A5HV42_CAERE</name>
<dbReference type="AlphaFoldDB" id="A0A6A5HV42"/>
<dbReference type="GeneID" id="9805812"/>
<accession>A0A6A5HV42</accession>
<comment type="caution">
    <text evidence="2">The sequence shown here is derived from an EMBL/GenBank/DDBJ whole genome shotgun (WGS) entry which is preliminary data.</text>
</comment>
<gene>
    <name evidence="2" type="ORF">GCK72_003516</name>
</gene>
<dbReference type="Proteomes" id="UP000483820">
    <property type="component" value="Chromosome I"/>
</dbReference>
<evidence type="ECO:0000256" key="1">
    <source>
        <dbReference type="SAM" id="Phobius"/>
    </source>
</evidence>
<reference evidence="2 3" key="1">
    <citation type="submission" date="2019-12" db="EMBL/GenBank/DDBJ databases">
        <title>Chromosome-level assembly of the Caenorhabditis remanei genome.</title>
        <authorList>
            <person name="Teterina A.A."/>
            <person name="Willis J.H."/>
            <person name="Phillips P.C."/>
        </authorList>
    </citation>
    <scope>NUCLEOTIDE SEQUENCE [LARGE SCALE GENOMIC DNA]</scope>
    <source>
        <strain evidence="2 3">PX506</strain>
        <tissue evidence="2">Whole organism</tissue>
    </source>
</reference>
<keyword evidence="1" id="KW-0472">Membrane</keyword>
<dbReference type="KEGG" id="crq:GCK72_003516"/>
<dbReference type="EMBL" id="WUAV01000001">
    <property type="protein sequence ID" value="KAF1771689.1"/>
    <property type="molecule type" value="Genomic_DNA"/>
</dbReference>
<evidence type="ECO:0000313" key="2">
    <source>
        <dbReference type="EMBL" id="KAF1771689.1"/>
    </source>
</evidence>
<proteinExistence type="predicted"/>
<keyword evidence="1" id="KW-0812">Transmembrane</keyword>
<sequence>MSSQMIGSDLSLEMFNIKVDNYVKACTSNPGICDSNAMKQIKILCLADYEIATCDAMVNGVFKKFCASRPVDKKDAAYCKKLFPDSTTSPPPISTTPPSSIVSNLTIATAISPESSNNLGLLIGCLVGAFFLVIIVIVLFCWWRRRKLMDKELSSIGGKSESKSKKPVIAENKRKSIWIMVDDGDEIKK</sequence>
<evidence type="ECO:0000313" key="3">
    <source>
        <dbReference type="Proteomes" id="UP000483820"/>
    </source>
</evidence>
<organism evidence="2 3">
    <name type="scientific">Caenorhabditis remanei</name>
    <name type="common">Caenorhabditis vulgaris</name>
    <dbReference type="NCBI Taxonomy" id="31234"/>
    <lineage>
        <taxon>Eukaryota</taxon>
        <taxon>Metazoa</taxon>
        <taxon>Ecdysozoa</taxon>
        <taxon>Nematoda</taxon>
        <taxon>Chromadorea</taxon>
        <taxon>Rhabditida</taxon>
        <taxon>Rhabditina</taxon>
        <taxon>Rhabditomorpha</taxon>
        <taxon>Rhabditoidea</taxon>
        <taxon>Rhabditidae</taxon>
        <taxon>Peloderinae</taxon>
        <taxon>Caenorhabditis</taxon>
    </lineage>
</organism>
<protein>
    <submittedName>
        <fullName evidence="2">Uncharacterized protein</fullName>
    </submittedName>
</protein>
<dbReference type="RefSeq" id="XP_053592745.1">
    <property type="nucleotide sequence ID" value="XM_053724100.1"/>
</dbReference>
<keyword evidence="1" id="KW-1133">Transmembrane helix</keyword>
<feature type="transmembrane region" description="Helical" evidence="1">
    <location>
        <begin position="119"/>
        <end position="143"/>
    </location>
</feature>
<dbReference type="CTD" id="9805812"/>